<reference evidence="8" key="2">
    <citation type="submission" date="2011-02" db="EMBL/GenBank/DDBJ databases">
        <title>The complete genome of Syntrophobotulus glycolicus DSM 8271.</title>
        <authorList>
            <person name="Lucas S."/>
            <person name="Copeland A."/>
            <person name="Lapidus A."/>
            <person name="Bruce D."/>
            <person name="Goodwin L."/>
            <person name="Pitluck S."/>
            <person name="Kyrpides N."/>
            <person name="Mavromatis K."/>
            <person name="Pagani I."/>
            <person name="Ivanova N."/>
            <person name="Mikhailova N."/>
            <person name="Chertkov O."/>
            <person name="Held B."/>
            <person name="Detter J.C."/>
            <person name="Tapia R."/>
            <person name="Han C."/>
            <person name="Land M."/>
            <person name="Hauser L."/>
            <person name="Markowitz V."/>
            <person name="Cheng J.-F."/>
            <person name="Hugenholtz P."/>
            <person name="Woyke T."/>
            <person name="Wu D."/>
            <person name="Spring S."/>
            <person name="Schroeder M."/>
            <person name="Brambilla E."/>
            <person name="Klenk H.-P."/>
            <person name="Eisen J.A."/>
        </authorList>
    </citation>
    <scope>NUCLEOTIDE SEQUENCE [LARGE SCALE GENOMIC DNA]</scope>
    <source>
        <strain evidence="8">DSM 8271 / FlGlyR</strain>
    </source>
</reference>
<dbReference type="GO" id="GO:0008299">
    <property type="term" value="P:isoprenoid biosynthetic process"/>
    <property type="evidence" value="ECO:0007669"/>
    <property type="project" value="InterPro"/>
</dbReference>
<evidence type="ECO:0000313" key="7">
    <source>
        <dbReference type="EMBL" id="ADY56010.1"/>
    </source>
</evidence>
<evidence type="ECO:0000256" key="2">
    <source>
        <dbReference type="ARBA" id="ARBA00006706"/>
    </source>
</evidence>
<evidence type="ECO:0000256" key="1">
    <source>
        <dbReference type="ARBA" id="ARBA00001946"/>
    </source>
</evidence>
<dbReference type="PANTHER" id="PTHR12001:SF69">
    <property type="entry name" value="ALL TRANS-POLYPRENYL-DIPHOSPHATE SYNTHASE PDSS1"/>
    <property type="match status" value="1"/>
</dbReference>
<dbReference type="SUPFAM" id="SSF48576">
    <property type="entry name" value="Terpenoid synthases"/>
    <property type="match status" value="1"/>
</dbReference>
<reference evidence="7 8" key="1">
    <citation type="journal article" date="2011" name="Stand. Genomic Sci.">
        <title>Complete genome sequence of Syntrophobotulus glycolicus type strain (FlGlyR).</title>
        <authorList>
            <person name="Han C."/>
            <person name="Mwirichia R."/>
            <person name="Chertkov O."/>
            <person name="Held B."/>
            <person name="Lapidus A."/>
            <person name="Nolan M."/>
            <person name="Lucas S."/>
            <person name="Hammon N."/>
            <person name="Deshpande S."/>
            <person name="Cheng J.F."/>
            <person name="Tapia R."/>
            <person name="Goodwin L."/>
            <person name="Pitluck S."/>
            <person name="Huntemann M."/>
            <person name="Liolios K."/>
            <person name="Ivanova N."/>
            <person name="Pagani I."/>
            <person name="Mavromatis K."/>
            <person name="Ovchinikova G."/>
            <person name="Pati A."/>
            <person name="Chen A."/>
            <person name="Palaniappan K."/>
            <person name="Land M."/>
            <person name="Hauser L."/>
            <person name="Brambilla E.M."/>
            <person name="Rohde M."/>
            <person name="Spring S."/>
            <person name="Sikorski J."/>
            <person name="Goker M."/>
            <person name="Woyke T."/>
            <person name="Bristow J."/>
            <person name="Eisen J.A."/>
            <person name="Markowitz V."/>
            <person name="Hugenholtz P."/>
            <person name="Kyrpides N.C."/>
            <person name="Klenk H.P."/>
            <person name="Detter J.C."/>
        </authorList>
    </citation>
    <scope>NUCLEOTIDE SEQUENCE [LARGE SCALE GENOMIC DNA]</scope>
    <source>
        <strain evidence="8">DSM 8271 / FlGlyR</strain>
    </source>
</reference>
<evidence type="ECO:0000256" key="5">
    <source>
        <dbReference type="ARBA" id="ARBA00022842"/>
    </source>
</evidence>
<keyword evidence="3 6" id="KW-0808">Transferase</keyword>
<dbReference type="PROSITE" id="PS00723">
    <property type="entry name" value="POLYPRENYL_SYNTHASE_1"/>
    <property type="match status" value="1"/>
</dbReference>
<comment type="cofactor">
    <cofactor evidence="1">
        <name>Mg(2+)</name>
        <dbReference type="ChEBI" id="CHEBI:18420"/>
    </cofactor>
</comment>
<dbReference type="GO" id="GO:0000010">
    <property type="term" value="F:heptaprenyl diphosphate synthase activity"/>
    <property type="evidence" value="ECO:0007669"/>
    <property type="project" value="UniProtKB-EC"/>
</dbReference>
<dbReference type="eggNOG" id="COG0142">
    <property type="taxonomic scope" value="Bacteria"/>
</dbReference>
<dbReference type="OrthoDB" id="9805316at2"/>
<dbReference type="AlphaFoldDB" id="F0SYX3"/>
<dbReference type="KEGG" id="sgy:Sgly_1713"/>
<dbReference type="InterPro" id="IPR000092">
    <property type="entry name" value="Polyprenyl_synt"/>
</dbReference>
<evidence type="ECO:0000256" key="3">
    <source>
        <dbReference type="ARBA" id="ARBA00022679"/>
    </source>
</evidence>
<evidence type="ECO:0000313" key="8">
    <source>
        <dbReference type="Proteomes" id="UP000007488"/>
    </source>
</evidence>
<dbReference type="PANTHER" id="PTHR12001">
    <property type="entry name" value="GERANYLGERANYL PYROPHOSPHATE SYNTHASE"/>
    <property type="match status" value="1"/>
</dbReference>
<dbReference type="CDD" id="cd00685">
    <property type="entry name" value="Trans_IPPS_HT"/>
    <property type="match status" value="1"/>
</dbReference>
<dbReference type="InterPro" id="IPR033749">
    <property type="entry name" value="Polyprenyl_synt_CS"/>
</dbReference>
<keyword evidence="4" id="KW-0479">Metal-binding</keyword>
<sequence>MKHKRLFSEIKADLTKVEKELDKLLAVDDPILSKTCVYLLQAGGKRMRPGFTLLSGRFFNYDFKKILPVAMAIELIHMATLVHDDVVDASLTRRGRPTLAAGWGNTVSVATGDFLFAKALEMIGKIDDPGVAKILADVSVEMCQGEIQQIWSAFDVKQNFKQYYYRIRRKTALLIGLSCRLGAMVSDGSLRHMWLLETYGHCLGIAFQIIDDILDIIADPDEMGKPVGGDIRQGIMTLPMIYALQSSGHRERLGQLLALKNKKEAQVQEVIHMIKNSDGIERSRTVVDKYINKALKHLEELPKIPAKKALRELAVFVGERSY</sequence>
<keyword evidence="5" id="KW-0460">Magnesium</keyword>
<keyword evidence="8" id="KW-1185">Reference proteome</keyword>
<dbReference type="GO" id="GO:0046872">
    <property type="term" value="F:metal ion binding"/>
    <property type="evidence" value="ECO:0007669"/>
    <property type="project" value="UniProtKB-KW"/>
</dbReference>
<evidence type="ECO:0000256" key="4">
    <source>
        <dbReference type="ARBA" id="ARBA00022723"/>
    </source>
</evidence>
<dbReference type="InterPro" id="IPR008949">
    <property type="entry name" value="Isoprenoid_synthase_dom_sf"/>
</dbReference>
<comment type="similarity">
    <text evidence="2 6">Belongs to the FPP/GGPP synthase family.</text>
</comment>
<name>F0SYX3_SYNGF</name>
<dbReference type="SFLD" id="SFLDS00005">
    <property type="entry name" value="Isoprenoid_Synthase_Type_I"/>
    <property type="match status" value="1"/>
</dbReference>
<proteinExistence type="inferred from homology"/>
<dbReference type="Gene3D" id="1.10.600.10">
    <property type="entry name" value="Farnesyl Diphosphate Synthase"/>
    <property type="match status" value="1"/>
</dbReference>
<dbReference type="EC" id="2.5.1.30" evidence="7"/>
<evidence type="ECO:0000256" key="6">
    <source>
        <dbReference type="RuleBase" id="RU004466"/>
    </source>
</evidence>
<dbReference type="Pfam" id="PF00348">
    <property type="entry name" value="polyprenyl_synt"/>
    <property type="match status" value="1"/>
</dbReference>
<dbReference type="STRING" id="645991.Sgly_1713"/>
<protein>
    <submittedName>
        <fullName evidence="7">Trans-hexaprenyltranstransferase</fullName>
        <ecNumber evidence="7">2.5.1.30</ecNumber>
    </submittedName>
</protein>
<organism evidence="7 8">
    <name type="scientific">Syntrophobotulus glycolicus (strain DSM 8271 / FlGlyR)</name>
    <dbReference type="NCBI Taxonomy" id="645991"/>
    <lineage>
        <taxon>Bacteria</taxon>
        <taxon>Bacillati</taxon>
        <taxon>Bacillota</taxon>
        <taxon>Clostridia</taxon>
        <taxon>Eubacteriales</taxon>
        <taxon>Desulfitobacteriaceae</taxon>
        <taxon>Syntrophobotulus</taxon>
    </lineage>
</organism>
<accession>F0SYX3</accession>
<dbReference type="Proteomes" id="UP000007488">
    <property type="component" value="Chromosome"/>
</dbReference>
<dbReference type="RefSeq" id="WP_013624878.1">
    <property type="nucleotide sequence ID" value="NC_015172.1"/>
</dbReference>
<dbReference type="PROSITE" id="PS00444">
    <property type="entry name" value="POLYPRENYL_SYNTHASE_2"/>
    <property type="match status" value="1"/>
</dbReference>
<dbReference type="HOGENOM" id="CLU_014015_2_0_9"/>
<dbReference type="EMBL" id="CP002547">
    <property type="protein sequence ID" value="ADY56010.1"/>
    <property type="molecule type" value="Genomic_DNA"/>
</dbReference>
<gene>
    <name evidence="7" type="ordered locus">Sgly_1713</name>
</gene>